<name>A0ABV6CFL2_9RHOB</name>
<dbReference type="InterPro" id="IPR035940">
    <property type="entry name" value="CAP_sf"/>
</dbReference>
<evidence type="ECO:0000313" key="2">
    <source>
        <dbReference type="EMBL" id="MFC0199525.1"/>
    </source>
</evidence>
<accession>A0ABV6CFL2</accession>
<dbReference type="Gene3D" id="3.40.33.10">
    <property type="entry name" value="CAP"/>
    <property type="match status" value="1"/>
</dbReference>
<dbReference type="Proteomes" id="UP001589795">
    <property type="component" value="Unassembled WGS sequence"/>
</dbReference>
<gene>
    <name evidence="2" type="ORF">ACFFIZ_04145</name>
</gene>
<reference evidence="2 3" key="1">
    <citation type="submission" date="2024-09" db="EMBL/GenBank/DDBJ databases">
        <authorList>
            <person name="Sun Q."/>
            <person name="Mori K."/>
        </authorList>
    </citation>
    <scope>NUCLEOTIDE SEQUENCE [LARGE SCALE GENOMIC DNA]</scope>
    <source>
        <strain evidence="2 3">CCM 7904</strain>
    </source>
</reference>
<keyword evidence="3" id="KW-1185">Reference proteome</keyword>
<dbReference type="CDD" id="cd05379">
    <property type="entry name" value="CAP_bacterial"/>
    <property type="match status" value="1"/>
</dbReference>
<dbReference type="PANTHER" id="PTHR31157">
    <property type="entry name" value="SCP DOMAIN-CONTAINING PROTEIN"/>
    <property type="match status" value="1"/>
</dbReference>
<dbReference type="SUPFAM" id="SSF55797">
    <property type="entry name" value="PR-1-like"/>
    <property type="match status" value="1"/>
</dbReference>
<dbReference type="RefSeq" id="WP_265505963.1">
    <property type="nucleotide sequence ID" value="NZ_JAOTBE010000006.1"/>
</dbReference>
<dbReference type="InterPro" id="IPR014044">
    <property type="entry name" value="CAP_dom"/>
</dbReference>
<comment type="caution">
    <text evidence="2">The sequence shown here is derived from an EMBL/GenBank/DDBJ whole genome shotgun (WGS) entry which is preliminary data.</text>
</comment>
<proteinExistence type="predicted"/>
<dbReference type="PANTHER" id="PTHR31157:SF1">
    <property type="entry name" value="SCP DOMAIN-CONTAINING PROTEIN"/>
    <property type="match status" value="1"/>
</dbReference>
<feature type="domain" description="SCP" evidence="1">
    <location>
        <begin position="62"/>
        <end position="177"/>
    </location>
</feature>
<dbReference type="Pfam" id="PF00188">
    <property type="entry name" value="CAP"/>
    <property type="match status" value="1"/>
</dbReference>
<organism evidence="2 3">
    <name type="scientific">Paracoccus rhizosphaerae</name>
    <dbReference type="NCBI Taxonomy" id="1133347"/>
    <lineage>
        <taxon>Bacteria</taxon>
        <taxon>Pseudomonadati</taxon>
        <taxon>Pseudomonadota</taxon>
        <taxon>Alphaproteobacteria</taxon>
        <taxon>Rhodobacterales</taxon>
        <taxon>Paracoccaceae</taxon>
        <taxon>Paracoccus</taxon>
    </lineage>
</organism>
<dbReference type="EMBL" id="JBHLWQ010000043">
    <property type="protein sequence ID" value="MFC0199525.1"/>
    <property type="molecule type" value="Genomic_DNA"/>
</dbReference>
<sequence>MADTPHGRPMRMLVLCGLVLAGCATTQGGDLGIDPYAVQIAEPGEATCTATSASDNAAGAAATNRARSSAGLPAVTARPVLAQVAAAHACDMARRGRMTHIGSTTTGPAARVRAAGYAPSVTAENIAAGPYALPRVLQEWNASQGHRTNILLPQVRDFGIGRAVGADGRTVYWSAVYAAPRQGPVRR</sequence>
<evidence type="ECO:0000313" key="3">
    <source>
        <dbReference type="Proteomes" id="UP001589795"/>
    </source>
</evidence>
<evidence type="ECO:0000259" key="1">
    <source>
        <dbReference type="Pfam" id="PF00188"/>
    </source>
</evidence>
<protein>
    <submittedName>
        <fullName evidence="2">CAP domain-containing protein</fullName>
    </submittedName>
</protein>